<dbReference type="KEGG" id="nda:Ndas_1880"/>
<feature type="region of interest" description="Disordered" evidence="1">
    <location>
        <begin position="152"/>
        <end position="256"/>
    </location>
</feature>
<name>D7B643_NOCDD</name>
<evidence type="ECO:0000313" key="3">
    <source>
        <dbReference type="Proteomes" id="UP000002219"/>
    </source>
</evidence>
<dbReference type="AlphaFoldDB" id="D7B643"/>
<evidence type="ECO:0000313" key="2">
    <source>
        <dbReference type="EMBL" id="ADH67308.1"/>
    </source>
</evidence>
<dbReference type="HOGENOM" id="CLU_1085173_0_0_11"/>
<dbReference type="EMBL" id="CP002040">
    <property type="protein sequence ID" value="ADH67308.1"/>
    <property type="molecule type" value="Genomic_DNA"/>
</dbReference>
<proteinExistence type="predicted"/>
<protein>
    <submittedName>
        <fullName evidence="2">Uncharacterized protein</fullName>
    </submittedName>
</protein>
<reference evidence="2 3" key="1">
    <citation type="journal article" date="2010" name="Stand. Genomic Sci.">
        <title>Complete genome sequence of Nocardiopsis dassonvillei type strain (IMRU 509).</title>
        <authorList>
            <person name="Sun H."/>
            <person name="Lapidus A."/>
            <person name="Nolan M."/>
            <person name="Lucas S."/>
            <person name="Del Rio T.G."/>
            <person name="Tice H."/>
            <person name="Cheng J.F."/>
            <person name="Tapia R."/>
            <person name="Han C."/>
            <person name="Goodwin L."/>
            <person name="Pitluck S."/>
            <person name="Pagani I."/>
            <person name="Ivanova N."/>
            <person name="Mavromatis K."/>
            <person name="Mikhailova N."/>
            <person name="Pati A."/>
            <person name="Chen A."/>
            <person name="Palaniappan K."/>
            <person name="Land M."/>
            <person name="Hauser L."/>
            <person name="Chang Y.J."/>
            <person name="Jeffries C.D."/>
            <person name="Djao O.D."/>
            <person name="Rohde M."/>
            <person name="Sikorski J."/>
            <person name="Goker M."/>
            <person name="Woyke T."/>
            <person name="Bristow J."/>
            <person name="Eisen J.A."/>
            <person name="Markowitz V."/>
            <person name="Hugenholtz P."/>
            <person name="Kyrpides N.C."/>
            <person name="Klenk H.P."/>
        </authorList>
    </citation>
    <scope>NUCLEOTIDE SEQUENCE [LARGE SCALE GENOMIC DNA]</scope>
    <source>
        <strain evidence="3">ATCC 23218 / DSM 43111 / CIP 107115 / JCM 7437 / KCTC 9190 / NBRC 14626 / NCTC 10488 / NRRL B-5397 / IMRU 509</strain>
    </source>
</reference>
<feature type="compositionally biased region" description="Basic residues" evidence="1">
    <location>
        <begin position="199"/>
        <end position="211"/>
    </location>
</feature>
<sequence length="256" mass="28470">MHGIGFIPDIWVNEAREAGLFPTSRAFIAATVIARAADLDGRWCFLCLDTLVSRSGHLLSLSVAKRAIADLVAVGLVRKLDPGQTRAFFAGDIKERTRSHDRLPIVLELLIPAEDFPEPVREEINAVRAALGEEPLDETTRPRIRKAATVRIDLGDGSNRPTHLYPIHLSSDERPDAAPAGRCRANSRAHRPRPDHPSRTGRGRGRTSRSWRGREPPHSNRPSPNASWPRSWEAGRSPPTKPPHLGQHQCTRPRVR</sequence>
<gene>
    <name evidence="2" type="ordered locus">Ndas_1880</name>
</gene>
<keyword evidence="3" id="KW-1185">Reference proteome</keyword>
<evidence type="ECO:0000256" key="1">
    <source>
        <dbReference type="SAM" id="MobiDB-lite"/>
    </source>
</evidence>
<dbReference type="GeneID" id="91484476"/>
<dbReference type="RefSeq" id="WP_013152915.1">
    <property type="nucleotide sequence ID" value="NC_014210.1"/>
</dbReference>
<organism evidence="2 3">
    <name type="scientific">Nocardiopsis dassonvillei (strain ATCC 23218 / DSM 43111 / CIP 107115 / JCM 7437 / KCTC 9190 / NBRC 14626 / NCTC 10488 / NRRL B-5397 / IMRU 509)</name>
    <name type="common">Actinomadura dassonvillei</name>
    <dbReference type="NCBI Taxonomy" id="446468"/>
    <lineage>
        <taxon>Bacteria</taxon>
        <taxon>Bacillati</taxon>
        <taxon>Actinomycetota</taxon>
        <taxon>Actinomycetes</taxon>
        <taxon>Streptosporangiales</taxon>
        <taxon>Nocardiopsidaceae</taxon>
        <taxon>Nocardiopsis</taxon>
    </lineage>
</organism>
<accession>D7B643</accession>
<dbReference type="Proteomes" id="UP000002219">
    <property type="component" value="Chromosome 1"/>
</dbReference>